<evidence type="ECO:0000313" key="1">
    <source>
        <dbReference type="EMBL" id="CAH1111111.1"/>
    </source>
</evidence>
<sequence>MRKFIIGKIDVTKTNKLKAKKKRKIKIKAYANQLPFKFKVGNDNTKNFERDSISYSSESEMSVELENLIEKQEAKSEFPSTSGCSKSQQIRLPVPNLARISDQFGISDRSAAALASAVLQDLGLISKETSFLVIDRRAVGYIMKGSGLTKLFNTVYAVNSNKKIMTGHAYARAVRGHTLTVTAMEFMVKVYGPVWIDIKRKSSRCDGERHVFRMKQLSRYLNNELKAVIDPVIKRNAYFCHPENLLLAMLSDDRPAIRQLSLRRIFKACTKIFTDVREFDIPELDFDASKYYELID</sequence>
<keyword evidence="2" id="KW-1185">Reference proteome</keyword>
<dbReference type="PANTHER" id="PTHR46409">
    <property type="entry name" value="HTH PSQ-TYPE DOMAIN-CONTAINING PROTEIN"/>
    <property type="match status" value="1"/>
</dbReference>
<dbReference type="PANTHER" id="PTHR46409:SF1">
    <property type="entry name" value="HTH PSQ-TYPE DOMAIN-CONTAINING PROTEIN"/>
    <property type="match status" value="1"/>
</dbReference>
<organism evidence="1 2">
    <name type="scientific">Psylliodes chrysocephalus</name>
    <dbReference type="NCBI Taxonomy" id="3402493"/>
    <lineage>
        <taxon>Eukaryota</taxon>
        <taxon>Metazoa</taxon>
        <taxon>Ecdysozoa</taxon>
        <taxon>Arthropoda</taxon>
        <taxon>Hexapoda</taxon>
        <taxon>Insecta</taxon>
        <taxon>Pterygota</taxon>
        <taxon>Neoptera</taxon>
        <taxon>Endopterygota</taxon>
        <taxon>Coleoptera</taxon>
        <taxon>Polyphaga</taxon>
        <taxon>Cucujiformia</taxon>
        <taxon>Chrysomeloidea</taxon>
        <taxon>Chrysomelidae</taxon>
        <taxon>Galerucinae</taxon>
        <taxon>Alticini</taxon>
        <taxon>Psylliodes</taxon>
    </lineage>
</organism>
<dbReference type="EMBL" id="OV651817">
    <property type="protein sequence ID" value="CAH1111111.1"/>
    <property type="molecule type" value="Genomic_DNA"/>
</dbReference>
<accession>A0A9P0GHL8</accession>
<gene>
    <name evidence="1" type="ORF">PSYICH_LOCUS10763</name>
</gene>
<dbReference type="Proteomes" id="UP001153636">
    <property type="component" value="Chromosome 5"/>
</dbReference>
<proteinExistence type="predicted"/>
<evidence type="ECO:0000313" key="2">
    <source>
        <dbReference type="Proteomes" id="UP001153636"/>
    </source>
</evidence>
<reference evidence="1" key="1">
    <citation type="submission" date="2022-01" db="EMBL/GenBank/DDBJ databases">
        <authorList>
            <person name="King R."/>
        </authorList>
    </citation>
    <scope>NUCLEOTIDE SEQUENCE</scope>
</reference>
<protein>
    <submittedName>
        <fullName evidence="1">Uncharacterized protein</fullName>
    </submittedName>
</protein>
<name>A0A9P0GHL8_9CUCU</name>
<dbReference type="AlphaFoldDB" id="A0A9P0GHL8"/>
<dbReference type="OrthoDB" id="10038071at2759"/>